<reference evidence="1 2" key="1">
    <citation type="submission" date="2019-08" db="EMBL/GenBank/DDBJ databases">
        <title>Actinomadura sp. nov. CYP1-5 isolated from mountain soil.</title>
        <authorList>
            <person name="Songsumanus A."/>
            <person name="Kuncharoen N."/>
            <person name="Kudo T."/>
            <person name="Yuki M."/>
            <person name="Igarashi Y."/>
            <person name="Tanasupawat S."/>
        </authorList>
    </citation>
    <scope>NUCLEOTIDE SEQUENCE [LARGE SCALE GENOMIC DNA]</scope>
    <source>
        <strain evidence="1 2">CYP1-5</strain>
    </source>
</reference>
<dbReference type="RefSeq" id="WP_148757881.1">
    <property type="nucleotide sequence ID" value="NZ_VSRQ01000001.1"/>
</dbReference>
<dbReference type="Gene3D" id="3.40.50.1240">
    <property type="entry name" value="Phosphoglycerate mutase-like"/>
    <property type="match status" value="1"/>
</dbReference>
<dbReference type="PANTHER" id="PTHR48100:SF1">
    <property type="entry name" value="HISTIDINE PHOSPHATASE FAMILY PROTEIN-RELATED"/>
    <property type="match status" value="1"/>
</dbReference>
<accession>A0A5D3FZD9</accession>
<name>A0A5D3FZD9_9ACTN</name>
<comment type="caution">
    <text evidence="1">The sequence shown here is derived from an EMBL/GenBank/DDBJ whole genome shotgun (WGS) entry which is preliminary data.</text>
</comment>
<dbReference type="InterPro" id="IPR013078">
    <property type="entry name" value="His_Pase_superF_clade-1"/>
</dbReference>
<dbReference type="GO" id="GO:0005737">
    <property type="term" value="C:cytoplasm"/>
    <property type="evidence" value="ECO:0007669"/>
    <property type="project" value="TreeGrafter"/>
</dbReference>
<dbReference type="AlphaFoldDB" id="A0A5D3FZD9"/>
<sequence>MSDRLRIWCLRHAESANVITGTAGVVPAAPLTERGRHQALAAARLLADEPITQIYSSTGVRARQTAEHLTSLPALTVTAMPELNEVGIGRHEGTTDPAIRARTAEVLHAWIVQQNLDQRVSDGETGHDVLARMTATLRKIAAAHPGETVVVVGHVASLTITLARLCALGSQVWGTPLPHARPFLVEWDGQAWHCPAWPEADAPAEHRHAP</sequence>
<dbReference type="CDD" id="cd07067">
    <property type="entry name" value="HP_PGM_like"/>
    <property type="match status" value="1"/>
</dbReference>
<organism evidence="1 2">
    <name type="scientific">Actinomadura decatromicini</name>
    <dbReference type="NCBI Taxonomy" id="2604572"/>
    <lineage>
        <taxon>Bacteria</taxon>
        <taxon>Bacillati</taxon>
        <taxon>Actinomycetota</taxon>
        <taxon>Actinomycetes</taxon>
        <taxon>Streptosporangiales</taxon>
        <taxon>Thermomonosporaceae</taxon>
        <taxon>Actinomadura</taxon>
    </lineage>
</organism>
<evidence type="ECO:0000313" key="1">
    <source>
        <dbReference type="EMBL" id="TYK53296.1"/>
    </source>
</evidence>
<dbReference type="SMART" id="SM00855">
    <property type="entry name" value="PGAM"/>
    <property type="match status" value="1"/>
</dbReference>
<protein>
    <submittedName>
        <fullName evidence="1">Histidine phosphatase family protein</fullName>
    </submittedName>
</protein>
<evidence type="ECO:0000313" key="2">
    <source>
        <dbReference type="Proteomes" id="UP000323505"/>
    </source>
</evidence>
<dbReference type="Proteomes" id="UP000323505">
    <property type="component" value="Unassembled WGS sequence"/>
</dbReference>
<keyword evidence="2" id="KW-1185">Reference proteome</keyword>
<dbReference type="EMBL" id="VSRQ01000001">
    <property type="protein sequence ID" value="TYK53296.1"/>
    <property type="molecule type" value="Genomic_DNA"/>
</dbReference>
<dbReference type="PANTHER" id="PTHR48100">
    <property type="entry name" value="BROAD-SPECIFICITY PHOSPHATASE YOR283W-RELATED"/>
    <property type="match status" value="1"/>
</dbReference>
<dbReference type="InterPro" id="IPR029033">
    <property type="entry name" value="His_PPase_superfam"/>
</dbReference>
<dbReference type="InterPro" id="IPR050275">
    <property type="entry name" value="PGM_Phosphatase"/>
</dbReference>
<proteinExistence type="predicted"/>
<gene>
    <name evidence="1" type="ORF">FXF68_06175</name>
</gene>
<dbReference type="SUPFAM" id="SSF53254">
    <property type="entry name" value="Phosphoglycerate mutase-like"/>
    <property type="match status" value="1"/>
</dbReference>
<dbReference type="GO" id="GO:0016791">
    <property type="term" value="F:phosphatase activity"/>
    <property type="evidence" value="ECO:0007669"/>
    <property type="project" value="TreeGrafter"/>
</dbReference>
<dbReference type="Pfam" id="PF00300">
    <property type="entry name" value="His_Phos_1"/>
    <property type="match status" value="1"/>
</dbReference>